<dbReference type="InterPro" id="IPR013783">
    <property type="entry name" value="Ig-like_fold"/>
</dbReference>
<evidence type="ECO:0008006" key="4">
    <source>
        <dbReference type="Google" id="ProtNLM"/>
    </source>
</evidence>
<keyword evidence="1" id="KW-0732">Signal</keyword>
<evidence type="ECO:0000313" key="3">
    <source>
        <dbReference type="Proteomes" id="UP000319576"/>
    </source>
</evidence>
<feature type="signal peptide" evidence="1">
    <location>
        <begin position="1"/>
        <end position="20"/>
    </location>
</feature>
<dbReference type="AlphaFoldDB" id="A0A517XVA9"/>
<name>A0A517XVA9_9BACT</name>
<dbReference type="Proteomes" id="UP000319576">
    <property type="component" value="Chromosome"/>
</dbReference>
<dbReference type="RefSeq" id="WP_145240340.1">
    <property type="nucleotide sequence ID" value="NZ_CP036273.1"/>
</dbReference>
<protein>
    <recommendedName>
        <fullName evidence="4">Thioredoxin domain-containing protein</fullName>
    </recommendedName>
</protein>
<evidence type="ECO:0000313" key="2">
    <source>
        <dbReference type="EMBL" id="QDU21414.1"/>
    </source>
</evidence>
<dbReference type="KEGG" id="uli:ETAA1_33810"/>
<sequence length="605" mass="64031" precursor="true">MFRTVTAAAVTLVAAAITSAAPPPDGNYLLSGVTPLGDSPSCILKLETTDGKQTASVLYAPKGTDMKVSGYTATDKSVTFTVQQFVTQPNGQKFQFVPSRFVGTPGADGKTVVGSGGADLRPTRMKLTATDATEFTRATTGGGPAAAAYKAVGELQQKAFPIQIKLQQEKDPAVKKELLKQLADARQEVTEKMPVLLREVVAKHPDSVAGAEAAMGLLRVPTTKLAAGEAQKLVGVIRKQGEVYGKRFVDGTERQLADILAPRTDVGDLGVKAIEPVVKAMKADAPAADRVATLQLYETALKNAGMTAKAKGVEAEIAKLETVLDEEYHKTVPPFKPDAFAGRKDSKANRAVVMELFTGAQCPPCVAADVAFDALGKSYGSKDLVLIQYHMHIPGPDPLTNKGTIARWDYYRERFPEGIRGTPSTLFNGTPKAGGGGGMANAEAKYGAYTNIINPLLEESTSVKLTGKATRTGDKVEIGVEYAGVPTAGEPKLRLLLVEDTVKYVGSNKLRFHHAVVRAMPGGAAGTALKAATGKQAVSVDVSQVRAELSKYLDDFAANERPFPTSARPLEMAKLQVIALVQDDATGEVLHAARFDVGPRGPQSE</sequence>
<keyword evidence="3" id="KW-1185">Reference proteome</keyword>
<accession>A0A517XVA9</accession>
<feature type="chain" id="PRO_5022115159" description="Thioredoxin domain-containing protein" evidence="1">
    <location>
        <begin position="21"/>
        <end position="605"/>
    </location>
</feature>
<organism evidence="2 3">
    <name type="scientific">Urbifossiella limnaea</name>
    <dbReference type="NCBI Taxonomy" id="2528023"/>
    <lineage>
        <taxon>Bacteria</taxon>
        <taxon>Pseudomonadati</taxon>
        <taxon>Planctomycetota</taxon>
        <taxon>Planctomycetia</taxon>
        <taxon>Gemmatales</taxon>
        <taxon>Gemmataceae</taxon>
        <taxon>Urbifossiella</taxon>
    </lineage>
</organism>
<dbReference type="OrthoDB" id="253784at2"/>
<proteinExistence type="predicted"/>
<dbReference type="Gene3D" id="2.60.40.10">
    <property type="entry name" value="Immunoglobulins"/>
    <property type="match status" value="1"/>
</dbReference>
<evidence type="ECO:0000256" key="1">
    <source>
        <dbReference type="SAM" id="SignalP"/>
    </source>
</evidence>
<gene>
    <name evidence="2" type="ORF">ETAA1_33810</name>
</gene>
<dbReference type="EMBL" id="CP036273">
    <property type="protein sequence ID" value="QDU21414.1"/>
    <property type="molecule type" value="Genomic_DNA"/>
</dbReference>
<dbReference type="SUPFAM" id="SSF52833">
    <property type="entry name" value="Thioredoxin-like"/>
    <property type="match status" value="1"/>
</dbReference>
<reference evidence="2 3" key="1">
    <citation type="submission" date="2019-02" db="EMBL/GenBank/DDBJ databases">
        <title>Deep-cultivation of Planctomycetes and their phenomic and genomic characterization uncovers novel biology.</title>
        <authorList>
            <person name="Wiegand S."/>
            <person name="Jogler M."/>
            <person name="Boedeker C."/>
            <person name="Pinto D."/>
            <person name="Vollmers J."/>
            <person name="Rivas-Marin E."/>
            <person name="Kohn T."/>
            <person name="Peeters S.H."/>
            <person name="Heuer A."/>
            <person name="Rast P."/>
            <person name="Oberbeckmann S."/>
            <person name="Bunk B."/>
            <person name="Jeske O."/>
            <person name="Meyerdierks A."/>
            <person name="Storesund J.E."/>
            <person name="Kallscheuer N."/>
            <person name="Luecker S."/>
            <person name="Lage O.M."/>
            <person name="Pohl T."/>
            <person name="Merkel B.J."/>
            <person name="Hornburger P."/>
            <person name="Mueller R.-W."/>
            <person name="Bruemmer F."/>
            <person name="Labrenz M."/>
            <person name="Spormann A.M."/>
            <person name="Op den Camp H."/>
            <person name="Overmann J."/>
            <person name="Amann R."/>
            <person name="Jetten M.S.M."/>
            <person name="Mascher T."/>
            <person name="Medema M.H."/>
            <person name="Devos D.P."/>
            <person name="Kaster A.-K."/>
            <person name="Ovreas L."/>
            <person name="Rohde M."/>
            <person name="Galperin M.Y."/>
            <person name="Jogler C."/>
        </authorList>
    </citation>
    <scope>NUCLEOTIDE SEQUENCE [LARGE SCALE GENOMIC DNA]</scope>
    <source>
        <strain evidence="2 3">ETA_A1</strain>
    </source>
</reference>
<dbReference type="InterPro" id="IPR036249">
    <property type="entry name" value="Thioredoxin-like_sf"/>
</dbReference>